<dbReference type="GO" id="GO:0005886">
    <property type="term" value="C:plasma membrane"/>
    <property type="evidence" value="ECO:0007669"/>
    <property type="project" value="UniProtKB-ARBA"/>
</dbReference>
<evidence type="ECO:0000256" key="18">
    <source>
        <dbReference type="SAM" id="MobiDB-lite"/>
    </source>
</evidence>
<organism evidence="21 22">
    <name type="scientific">Culter alburnus</name>
    <name type="common">Topmouth culter</name>
    <dbReference type="NCBI Taxonomy" id="194366"/>
    <lineage>
        <taxon>Eukaryota</taxon>
        <taxon>Metazoa</taxon>
        <taxon>Chordata</taxon>
        <taxon>Craniata</taxon>
        <taxon>Vertebrata</taxon>
        <taxon>Euteleostomi</taxon>
        <taxon>Actinopterygii</taxon>
        <taxon>Neopterygii</taxon>
        <taxon>Teleostei</taxon>
        <taxon>Ostariophysi</taxon>
        <taxon>Cypriniformes</taxon>
        <taxon>Xenocyprididae</taxon>
        <taxon>Xenocypridinae</taxon>
        <taxon>Culter</taxon>
    </lineage>
</organism>
<dbReference type="GO" id="GO:0005737">
    <property type="term" value="C:cytoplasm"/>
    <property type="evidence" value="ECO:0007669"/>
    <property type="project" value="UniProtKB-SubCell"/>
</dbReference>
<comment type="catalytic activity">
    <reaction evidence="13">
        <text>Strict requirement for Asp at position P1 and has a preferred cleavage sequence of (Leu/Asp/Val)-Glu-Thr-Asp-|-(Gly/Ser/Ala).</text>
        <dbReference type="EC" id="3.4.22.61"/>
    </reaction>
</comment>
<evidence type="ECO:0000256" key="11">
    <source>
        <dbReference type="ARBA" id="ARBA00023145"/>
    </source>
</evidence>
<evidence type="ECO:0000259" key="20">
    <source>
        <dbReference type="PROSITE" id="PS50208"/>
    </source>
</evidence>
<dbReference type="PROSITE" id="PS01122">
    <property type="entry name" value="CASPASE_CYS"/>
    <property type="match status" value="1"/>
</dbReference>
<dbReference type="GO" id="GO:0005634">
    <property type="term" value="C:nucleus"/>
    <property type="evidence" value="ECO:0007669"/>
    <property type="project" value="UniProtKB-SubCell"/>
</dbReference>
<dbReference type="GO" id="GO:0006508">
    <property type="term" value="P:proteolysis"/>
    <property type="evidence" value="ECO:0007669"/>
    <property type="project" value="UniProtKB-KW"/>
</dbReference>
<dbReference type="FunFam" id="3.40.50.1460:FF:000008">
    <property type="entry name" value="caspase-8 isoform X1"/>
    <property type="match status" value="1"/>
</dbReference>
<dbReference type="EC" id="3.4.22.61" evidence="14"/>
<dbReference type="GO" id="GO:0051604">
    <property type="term" value="P:protein maturation"/>
    <property type="evidence" value="ECO:0007669"/>
    <property type="project" value="UniProtKB-ARBA"/>
</dbReference>
<accession>A0AAW2AII4</accession>
<evidence type="ECO:0000256" key="14">
    <source>
        <dbReference type="ARBA" id="ARBA00066479"/>
    </source>
</evidence>
<proteinExistence type="inferred from homology"/>
<reference evidence="21 22" key="1">
    <citation type="submission" date="2024-05" db="EMBL/GenBank/DDBJ databases">
        <title>A high-quality chromosomal-level genome assembly of Topmouth culter (Culter alburnus).</title>
        <authorList>
            <person name="Zhao H."/>
        </authorList>
    </citation>
    <scope>NUCLEOTIDE SEQUENCE [LARGE SCALE GENOMIC DNA]</scope>
    <source>
        <strain evidence="21">CATC2023</strain>
        <tissue evidence="21">Muscle</tissue>
    </source>
</reference>
<evidence type="ECO:0000256" key="16">
    <source>
        <dbReference type="PIRSR" id="PIRSR038001-1"/>
    </source>
</evidence>
<feature type="region of interest" description="Disordered" evidence="18">
    <location>
        <begin position="1"/>
        <end position="77"/>
    </location>
</feature>
<evidence type="ECO:0000256" key="13">
    <source>
        <dbReference type="ARBA" id="ARBA00051626"/>
    </source>
</evidence>
<evidence type="ECO:0000313" key="22">
    <source>
        <dbReference type="Proteomes" id="UP001479290"/>
    </source>
</evidence>
<dbReference type="CDD" id="cd00032">
    <property type="entry name" value="CASc"/>
    <property type="match status" value="1"/>
</dbReference>
<dbReference type="GO" id="GO:0004197">
    <property type="term" value="F:cysteine-type endopeptidase activity"/>
    <property type="evidence" value="ECO:0007669"/>
    <property type="project" value="InterPro"/>
</dbReference>
<feature type="active site" evidence="16">
    <location>
        <position position="210"/>
    </location>
</feature>
<dbReference type="PANTHER" id="PTHR48169:SF6">
    <property type="entry name" value="CASPASE-8-LIKE"/>
    <property type="match status" value="1"/>
</dbReference>
<comment type="caution">
    <text evidence="21">The sequence shown here is derived from an EMBL/GenBank/DDBJ whole genome shotgun (WGS) entry which is preliminary data.</text>
</comment>
<sequence>MDETGTFSNYKKTSQASKNVQEKGKASELKKKKAVRRNSQGAKENNKCVQKTNLHKRKREPLQSTSNIPDHYPKKKHAVTKQEEFYSMSHRPLGYCLIINNYNFGSTSLGNREGTEKDKDDLTRVFENMFFKVEVRDDLQEKDIRNVIKEFAEKDHSQMDAFVFCVLSHGEKGSVLGIDGNQVPICELTQPFAECHTLACKPKLFFIQACQGNKAQQGLWMADGHESTTEEGTFEEDSHTAALQSIPKSADFLIGIASVEHCKSYRHVKNGSIFIQELCKQLEDGCPRNKDINSILTKVNRAVSSQTFQRFKQMPEVRYTLTKTLVLPMKQVS</sequence>
<dbReference type="InterPro" id="IPR002138">
    <property type="entry name" value="Pept_C14_p10"/>
</dbReference>
<evidence type="ECO:0000256" key="2">
    <source>
        <dbReference type="ARBA" id="ARBA00004496"/>
    </source>
</evidence>
<keyword evidence="12" id="KW-0539">Nucleus</keyword>
<evidence type="ECO:0000256" key="7">
    <source>
        <dbReference type="ARBA" id="ARBA00022703"/>
    </source>
</evidence>
<name>A0AAW2AII4_CULAL</name>
<dbReference type="AlphaFoldDB" id="A0AAW2AII4"/>
<dbReference type="InterPro" id="IPR015917">
    <property type="entry name" value="Pept_C14A"/>
</dbReference>
<dbReference type="GO" id="GO:0032991">
    <property type="term" value="C:protein-containing complex"/>
    <property type="evidence" value="ECO:0007669"/>
    <property type="project" value="UniProtKB-ARBA"/>
</dbReference>
<evidence type="ECO:0000256" key="3">
    <source>
        <dbReference type="ARBA" id="ARBA00010134"/>
    </source>
</evidence>
<keyword evidence="6" id="KW-0645">Protease</keyword>
<dbReference type="SMART" id="SM00115">
    <property type="entry name" value="CASc"/>
    <property type="match status" value="1"/>
</dbReference>
<dbReference type="InterPro" id="IPR001309">
    <property type="entry name" value="Pept_C14_p20"/>
</dbReference>
<evidence type="ECO:0000256" key="12">
    <source>
        <dbReference type="ARBA" id="ARBA00023242"/>
    </source>
</evidence>
<keyword evidence="7" id="KW-0053">Apoptosis</keyword>
<dbReference type="InterPro" id="IPR029030">
    <property type="entry name" value="Caspase-like_dom_sf"/>
</dbReference>
<feature type="compositionally biased region" description="Basic and acidic residues" evidence="18">
    <location>
        <begin position="20"/>
        <end position="29"/>
    </location>
</feature>
<feature type="compositionally biased region" description="Polar residues" evidence="18">
    <location>
        <begin position="1"/>
        <end position="19"/>
    </location>
</feature>
<evidence type="ECO:0000256" key="9">
    <source>
        <dbReference type="ARBA" id="ARBA00022801"/>
    </source>
</evidence>
<evidence type="ECO:0000256" key="5">
    <source>
        <dbReference type="ARBA" id="ARBA00022553"/>
    </source>
</evidence>
<feature type="domain" description="Caspase family p20" evidence="20">
    <location>
        <begin position="92"/>
        <end position="214"/>
    </location>
</feature>
<dbReference type="PRINTS" id="PR00376">
    <property type="entry name" value="IL1BCENZYME"/>
</dbReference>
<comment type="similarity">
    <text evidence="3 17">Belongs to the peptidase C14A family.</text>
</comment>
<dbReference type="PROSITE" id="PS50208">
    <property type="entry name" value="CASPASE_P20"/>
    <property type="match status" value="1"/>
</dbReference>
<dbReference type="GO" id="GO:0006915">
    <property type="term" value="P:apoptotic process"/>
    <property type="evidence" value="ECO:0007669"/>
    <property type="project" value="UniProtKB-KW"/>
</dbReference>
<gene>
    <name evidence="21" type="ORF">ABG768_023630</name>
</gene>
<dbReference type="SUPFAM" id="SSF52129">
    <property type="entry name" value="Caspase-like"/>
    <property type="match status" value="1"/>
</dbReference>
<evidence type="ECO:0000256" key="4">
    <source>
        <dbReference type="ARBA" id="ARBA00022490"/>
    </source>
</evidence>
<evidence type="ECO:0000259" key="19">
    <source>
        <dbReference type="PROSITE" id="PS50207"/>
    </source>
</evidence>
<feature type="domain" description="Caspase family p10" evidence="19">
    <location>
        <begin position="242"/>
        <end position="329"/>
    </location>
</feature>
<dbReference type="PROSITE" id="PS50207">
    <property type="entry name" value="CASPASE_P10"/>
    <property type="match status" value="1"/>
</dbReference>
<feature type="active site" evidence="16">
    <location>
        <position position="169"/>
    </location>
</feature>
<dbReference type="GO" id="GO:0043065">
    <property type="term" value="P:positive regulation of apoptotic process"/>
    <property type="evidence" value="ECO:0007669"/>
    <property type="project" value="UniProtKB-ARBA"/>
</dbReference>
<keyword evidence="5" id="KW-0597">Phosphoprotein</keyword>
<dbReference type="Pfam" id="PF00656">
    <property type="entry name" value="Peptidase_C14"/>
    <property type="match status" value="1"/>
</dbReference>
<evidence type="ECO:0000256" key="6">
    <source>
        <dbReference type="ARBA" id="ARBA00022670"/>
    </source>
</evidence>
<keyword evidence="9" id="KW-0378">Hydrolase</keyword>
<dbReference type="PIRSF" id="PIRSF038001">
    <property type="entry name" value="Caspase_ICE"/>
    <property type="match status" value="1"/>
</dbReference>
<evidence type="ECO:0000256" key="8">
    <source>
        <dbReference type="ARBA" id="ARBA00022737"/>
    </source>
</evidence>
<evidence type="ECO:0000313" key="21">
    <source>
        <dbReference type="EMBL" id="KAK9972868.1"/>
    </source>
</evidence>
<dbReference type="PANTHER" id="PTHR48169">
    <property type="entry name" value="DED DOMAIN-CONTAINING PROTEIN"/>
    <property type="match status" value="1"/>
</dbReference>
<evidence type="ECO:0000256" key="10">
    <source>
        <dbReference type="ARBA" id="ARBA00022807"/>
    </source>
</evidence>
<dbReference type="Gene3D" id="3.40.50.1460">
    <property type="match status" value="1"/>
</dbReference>
<protein>
    <recommendedName>
        <fullName evidence="15">Caspase-8</fullName>
        <ecNumber evidence="14">3.4.22.61</ecNumber>
    </recommendedName>
</protein>
<evidence type="ECO:0000256" key="1">
    <source>
        <dbReference type="ARBA" id="ARBA00004123"/>
    </source>
</evidence>
<keyword evidence="22" id="KW-1185">Reference proteome</keyword>
<dbReference type="EMBL" id="JAWDJR010000006">
    <property type="protein sequence ID" value="KAK9972868.1"/>
    <property type="molecule type" value="Genomic_DNA"/>
</dbReference>
<evidence type="ECO:0000256" key="17">
    <source>
        <dbReference type="RuleBase" id="RU003971"/>
    </source>
</evidence>
<keyword evidence="11" id="KW-0865">Zymogen</keyword>
<dbReference type="InterPro" id="IPR011600">
    <property type="entry name" value="Pept_C14_caspase"/>
</dbReference>
<feature type="compositionally biased region" description="Polar residues" evidence="18">
    <location>
        <begin position="37"/>
        <end position="52"/>
    </location>
</feature>
<keyword evidence="4" id="KW-0963">Cytoplasm</keyword>
<evidence type="ECO:0000256" key="15">
    <source>
        <dbReference type="ARBA" id="ARBA00068172"/>
    </source>
</evidence>
<keyword evidence="8" id="KW-0677">Repeat</keyword>
<keyword evidence="10" id="KW-0788">Thiol protease</keyword>
<dbReference type="InterPro" id="IPR033139">
    <property type="entry name" value="Caspase_cys_AS"/>
</dbReference>
<dbReference type="Proteomes" id="UP001479290">
    <property type="component" value="Unassembled WGS sequence"/>
</dbReference>
<comment type="subcellular location">
    <subcellularLocation>
        <location evidence="2">Cytoplasm</location>
    </subcellularLocation>
    <subcellularLocation>
        <location evidence="1">Nucleus</location>
    </subcellularLocation>
</comment>